<comment type="caution">
    <text evidence="3">The sequence shown here is derived from an EMBL/GenBank/DDBJ whole genome shotgun (WGS) entry which is preliminary data.</text>
</comment>
<dbReference type="EMBL" id="BMYZ01000001">
    <property type="protein sequence ID" value="GGY75316.1"/>
    <property type="molecule type" value="Genomic_DNA"/>
</dbReference>
<accession>A0ABQ3B5Z6</accession>
<reference evidence="4" key="1">
    <citation type="journal article" date="2019" name="Int. J. Syst. Evol. Microbiol.">
        <title>The Global Catalogue of Microorganisms (GCM) 10K type strain sequencing project: providing services to taxonomists for standard genome sequencing and annotation.</title>
        <authorList>
            <consortium name="The Broad Institute Genomics Platform"/>
            <consortium name="The Broad Institute Genome Sequencing Center for Infectious Disease"/>
            <person name="Wu L."/>
            <person name="Ma J."/>
        </authorList>
    </citation>
    <scope>NUCLEOTIDE SEQUENCE [LARGE SCALE GENOMIC DNA]</scope>
    <source>
        <strain evidence="4">KCTC 32239</strain>
    </source>
</reference>
<dbReference type="SUPFAM" id="SSF82649">
    <property type="entry name" value="SufE/NifU"/>
    <property type="match status" value="1"/>
</dbReference>
<proteinExistence type="inferred from homology"/>
<evidence type="ECO:0000259" key="2">
    <source>
        <dbReference type="Pfam" id="PF02657"/>
    </source>
</evidence>
<dbReference type="Pfam" id="PF02657">
    <property type="entry name" value="SufE"/>
    <property type="match status" value="1"/>
</dbReference>
<evidence type="ECO:0000313" key="4">
    <source>
        <dbReference type="Proteomes" id="UP000619761"/>
    </source>
</evidence>
<evidence type="ECO:0000256" key="1">
    <source>
        <dbReference type="ARBA" id="ARBA00010282"/>
    </source>
</evidence>
<gene>
    <name evidence="3" type="ORF">GCM10011613_21030</name>
</gene>
<dbReference type="Gene3D" id="3.90.1010.10">
    <property type="match status" value="1"/>
</dbReference>
<sequence>MFAFDDLSSVSLQELTSNANWQSQYRLITQWGKLIHHKPELRLETNLLRGCETLAWLTHVQKNDLHYFSFDSDSKVINGLAALLLSQVNGKTATEIGGINLAELLSLVGLEKHLTPSRNNGLRAIIARVDECVKL</sequence>
<dbReference type="PANTHER" id="PTHR43597:SF5">
    <property type="entry name" value="SUFE-LIKE PROTEIN 2, CHLOROPLASTIC"/>
    <property type="match status" value="1"/>
</dbReference>
<protein>
    <submittedName>
        <fullName evidence="3">Cysteine desulfurase, sulfur acceptor subunit CsdE</fullName>
    </submittedName>
</protein>
<evidence type="ECO:0000313" key="3">
    <source>
        <dbReference type="EMBL" id="GGY75316.1"/>
    </source>
</evidence>
<comment type="similarity">
    <text evidence="1">Belongs to the SufE family.</text>
</comment>
<dbReference type="PANTHER" id="PTHR43597">
    <property type="entry name" value="SULFUR ACCEPTOR PROTEIN CSDE"/>
    <property type="match status" value="1"/>
</dbReference>
<organism evidence="3 4">
    <name type="scientific">Cellvibrio zantedeschiae</name>
    <dbReference type="NCBI Taxonomy" id="1237077"/>
    <lineage>
        <taxon>Bacteria</taxon>
        <taxon>Pseudomonadati</taxon>
        <taxon>Pseudomonadota</taxon>
        <taxon>Gammaproteobacteria</taxon>
        <taxon>Cellvibrionales</taxon>
        <taxon>Cellvibrionaceae</taxon>
        <taxon>Cellvibrio</taxon>
    </lineage>
</organism>
<name>A0ABQ3B5Z6_9GAMM</name>
<feature type="domain" description="Fe-S metabolism associated" evidence="2">
    <location>
        <begin position="13"/>
        <end position="130"/>
    </location>
</feature>
<dbReference type="InterPro" id="IPR003808">
    <property type="entry name" value="Fe-S_metab-assoc_dom"/>
</dbReference>
<keyword evidence="4" id="KW-1185">Reference proteome</keyword>
<dbReference type="Proteomes" id="UP000619761">
    <property type="component" value="Unassembled WGS sequence"/>
</dbReference>
<dbReference type="RefSeq" id="WP_189418128.1">
    <property type="nucleotide sequence ID" value="NZ_BMYZ01000001.1"/>
</dbReference>